<accession>A0ABD2YRK2</accession>
<organism evidence="2 3">
    <name type="scientific">Cinchona calisaya</name>
    <dbReference type="NCBI Taxonomy" id="153742"/>
    <lineage>
        <taxon>Eukaryota</taxon>
        <taxon>Viridiplantae</taxon>
        <taxon>Streptophyta</taxon>
        <taxon>Embryophyta</taxon>
        <taxon>Tracheophyta</taxon>
        <taxon>Spermatophyta</taxon>
        <taxon>Magnoliopsida</taxon>
        <taxon>eudicotyledons</taxon>
        <taxon>Gunneridae</taxon>
        <taxon>Pentapetalae</taxon>
        <taxon>asterids</taxon>
        <taxon>lamiids</taxon>
        <taxon>Gentianales</taxon>
        <taxon>Rubiaceae</taxon>
        <taxon>Cinchonoideae</taxon>
        <taxon>Cinchoneae</taxon>
        <taxon>Cinchona</taxon>
    </lineage>
</organism>
<feature type="chain" id="PRO_5044775243" description="Copia protein" evidence="1">
    <location>
        <begin position="23"/>
        <end position="114"/>
    </location>
</feature>
<protein>
    <recommendedName>
        <fullName evidence="4">Copia protein</fullName>
    </recommendedName>
</protein>
<dbReference type="PANTHER" id="PTHR11439">
    <property type="entry name" value="GAG-POL-RELATED RETROTRANSPOSON"/>
    <property type="match status" value="1"/>
</dbReference>
<keyword evidence="1" id="KW-0732">Signal</keyword>
<proteinExistence type="predicted"/>
<sequence>MTAASSATQVLWLRIMLGFLQNDQECPTKIFCDSKSAIELIKNPIFHGRSKRMDIKSHFIREMVQGKKIVIDYCKIEDQVVDIFTKLLKLELFVKLKKILGMFKFEDLGLREAM</sequence>
<dbReference type="CDD" id="cd09272">
    <property type="entry name" value="RNase_HI_RT_Ty1"/>
    <property type="match status" value="1"/>
</dbReference>
<name>A0ABD2YRK2_9GENT</name>
<feature type="signal peptide" evidence="1">
    <location>
        <begin position="1"/>
        <end position="22"/>
    </location>
</feature>
<dbReference type="PANTHER" id="PTHR11439:SF483">
    <property type="entry name" value="PEPTIDE SYNTHASE GLIP-LIKE, PUTATIVE (AFU_ORTHOLOGUE AFUA_3G12920)-RELATED"/>
    <property type="match status" value="1"/>
</dbReference>
<evidence type="ECO:0008006" key="4">
    <source>
        <dbReference type="Google" id="ProtNLM"/>
    </source>
</evidence>
<reference evidence="2 3" key="1">
    <citation type="submission" date="2024-11" db="EMBL/GenBank/DDBJ databases">
        <title>A near-complete genome assembly of Cinchona calisaya.</title>
        <authorList>
            <person name="Lian D.C."/>
            <person name="Zhao X.W."/>
            <person name="Wei L."/>
        </authorList>
    </citation>
    <scope>NUCLEOTIDE SEQUENCE [LARGE SCALE GENOMIC DNA]</scope>
    <source>
        <tissue evidence="2">Nenye</tissue>
    </source>
</reference>
<keyword evidence="3" id="KW-1185">Reference proteome</keyword>
<evidence type="ECO:0000313" key="2">
    <source>
        <dbReference type="EMBL" id="KAL3508852.1"/>
    </source>
</evidence>
<evidence type="ECO:0000313" key="3">
    <source>
        <dbReference type="Proteomes" id="UP001630127"/>
    </source>
</evidence>
<dbReference type="EMBL" id="JBJUIK010000012">
    <property type="protein sequence ID" value="KAL3508852.1"/>
    <property type="molecule type" value="Genomic_DNA"/>
</dbReference>
<dbReference type="AlphaFoldDB" id="A0ABD2YRK2"/>
<gene>
    <name evidence="2" type="ORF">ACH5RR_028253</name>
</gene>
<dbReference type="Proteomes" id="UP001630127">
    <property type="component" value="Unassembled WGS sequence"/>
</dbReference>
<evidence type="ECO:0000256" key="1">
    <source>
        <dbReference type="SAM" id="SignalP"/>
    </source>
</evidence>
<comment type="caution">
    <text evidence="2">The sequence shown here is derived from an EMBL/GenBank/DDBJ whole genome shotgun (WGS) entry which is preliminary data.</text>
</comment>